<sequence length="73" mass="8086">MTDEVPGPLVAAGEILKMLGVSRSRFRAIAMHPNFPRPFQTLSVGSVWLRSDVEAYIAAYRQPRPSTDEDEPG</sequence>
<dbReference type="EMBL" id="LRQV01000012">
    <property type="protein sequence ID" value="KXK62854.1"/>
    <property type="molecule type" value="Genomic_DNA"/>
</dbReference>
<dbReference type="AlphaFoldDB" id="A0A136PX47"/>
<dbReference type="RefSeq" id="WP_067360837.1">
    <property type="nucleotide sequence ID" value="NZ_JBIUBN010000005.1"/>
</dbReference>
<evidence type="ECO:0000313" key="1">
    <source>
        <dbReference type="EMBL" id="KXK62854.1"/>
    </source>
</evidence>
<name>A0A136PX47_9ACTN</name>
<accession>A0A136PX47</accession>
<keyword evidence="2" id="KW-1185">Reference proteome</keyword>
<organism evidence="1 2">
    <name type="scientific">Micromonospora rosaria</name>
    <dbReference type="NCBI Taxonomy" id="47874"/>
    <lineage>
        <taxon>Bacteria</taxon>
        <taxon>Bacillati</taxon>
        <taxon>Actinomycetota</taxon>
        <taxon>Actinomycetes</taxon>
        <taxon>Micromonosporales</taxon>
        <taxon>Micromonosporaceae</taxon>
        <taxon>Micromonospora</taxon>
    </lineage>
</organism>
<dbReference type="Proteomes" id="UP000070620">
    <property type="component" value="Unassembled WGS sequence"/>
</dbReference>
<comment type="caution">
    <text evidence="1">The sequence shown here is derived from an EMBL/GenBank/DDBJ whole genome shotgun (WGS) entry which is preliminary data.</text>
</comment>
<proteinExistence type="predicted"/>
<gene>
    <name evidence="1" type="ORF">AWW66_05840</name>
</gene>
<evidence type="ECO:0000313" key="2">
    <source>
        <dbReference type="Proteomes" id="UP000070620"/>
    </source>
</evidence>
<protein>
    <submittedName>
        <fullName evidence="1">Uncharacterized protein</fullName>
    </submittedName>
</protein>
<dbReference type="OrthoDB" id="3400183at2"/>
<reference evidence="1 2" key="1">
    <citation type="submission" date="2016-01" db="EMBL/GenBank/DDBJ databases">
        <title>Whole genome sequence and analysis of Micromonospora rosaria DSM 803, which can produce antibacterial substance rosamicin.</title>
        <authorList>
            <person name="Yang H."/>
            <person name="He X."/>
            <person name="Zhu D."/>
        </authorList>
    </citation>
    <scope>NUCLEOTIDE SEQUENCE [LARGE SCALE GENOMIC DNA]</scope>
    <source>
        <strain evidence="1 2">DSM 803</strain>
    </source>
</reference>